<dbReference type="SUPFAM" id="SSF55811">
    <property type="entry name" value="Nudix"/>
    <property type="match status" value="2"/>
</dbReference>
<proteinExistence type="inferred from homology"/>
<evidence type="ECO:0000256" key="3">
    <source>
        <dbReference type="ARBA" id="ARBA00022801"/>
    </source>
</evidence>
<dbReference type="InterPro" id="IPR000086">
    <property type="entry name" value="NUDIX_hydrolase_dom"/>
</dbReference>
<dbReference type="InterPro" id="IPR015375">
    <property type="entry name" value="NADH_PPase-like_N"/>
</dbReference>
<feature type="binding site" evidence="8">
    <location>
        <position position="195"/>
    </location>
    <ligand>
        <name>a divalent metal cation</name>
        <dbReference type="ChEBI" id="CHEBI:60240"/>
        <label>1</label>
    </ligand>
</feature>
<name>A0A545TVR0_9GAMM</name>
<organism evidence="10 11">
    <name type="scientific">Exilibacterium tricleocarpae</name>
    <dbReference type="NCBI Taxonomy" id="2591008"/>
    <lineage>
        <taxon>Bacteria</taxon>
        <taxon>Pseudomonadati</taxon>
        <taxon>Pseudomonadota</taxon>
        <taxon>Gammaproteobacteria</taxon>
        <taxon>Cellvibrionales</taxon>
        <taxon>Cellvibrionaceae</taxon>
        <taxon>Exilibacterium</taxon>
    </lineage>
</organism>
<dbReference type="GO" id="GO:0000287">
    <property type="term" value="F:magnesium ion binding"/>
    <property type="evidence" value="ECO:0007669"/>
    <property type="project" value="UniProtKB-UniRule"/>
</dbReference>
<evidence type="ECO:0000256" key="7">
    <source>
        <dbReference type="ARBA" id="ARBA00023679"/>
    </source>
</evidence>
<dbReference type="PRINTS" id="PR00502">
    <property type="entry name" value="NUDIXFAMILY"/>
</dbReference>
<dbReference type="GO" id="GO:0110153">
    <property type="term" value="F:RNA NAD-cap (NMN-forming) hydrolase activity"/>
    <property type="evidence" value="ECO:0007669"/>
    <property type="project" value="RHEA"/>
</dbReference>
<feature type="binding site" evidence="8">
    <location>
        <position position="141"/>
    </location>
    <ligand>
        <name>substrate</name>
    </ligand>
</feature>
<dbReference type="EMBL" id="VHSG01000008">
    <property type="protein sequence ID" value="TQV81294.1"/>
    <property type="molecule type" value="Genomic_DNA"/>
</dbReference>
<dbReference type="Gene3D" id="3.90.79.10">
    <property type="entry name" value="Nucleoside Triphosphate Pyrophosphohydrolase"/>
    <property type="match status" value="1"/>
</dbReference>
<comment type="catalytic activity">
    <reaction evidence="8">
        <text>NADH + H2O = reduced beta-nicotinamide D-ribonucleotide + AMP + 2 H(+)</text>
        <dbReference type="Rhea" id="RHEA:48868"/>
        <dbReference type="ChEBI" id="CHEBI:15377"/>
        <dbReference type="ChEBI" id="CHEBI:15378"/>
        <dbReference type="ChEBI" id="CHEBI:57945"/>
        <dbReference type="ChEBI" id="CHEBI:90832"/>
        <dbReference type="ChEBI" id="CHEBI:456215"/>
        <dbReference type="EC" id="3.6.1.22"/>
    </reaction>
</comment>
<gene>
    <name evidence="8 10" type="primary">nudC</name>
    <name evidence="10" type="ORF">FKG94_09365</name>
</gene>
<comment type="catalytic activity">
    <reaction evidence="8">
        <text>NAD(+) + H2O = beta-nicotinamide D-ribonucleotide + AMP + 2 H(+)</text>
        <dbReference type="Rhea" id="RHEA:11800"/>
        <dbReference type="ChEBI" id="CHEBI:14649"/>
        <dbReference type="ChEBI" id="CHEBI:15377"/>
        <dbReference type="ChEBI" id="CHEBI:15378"/>
        <dbReference type="ChEBI" id="CHEBI:57540"/>
        <dbReference type="ChEBI" id="CHEBI:456215"/>
        <dbReference type="EC" id="3.6.1.22"/>
    </reaction>
</comment>
<feature type="binding site" evidence="8">
    <location>
        <position position="115"/>
    </location>
    <ligand>
        <name>Zn(2+)</name>
        <dbReference type="ChEBI" id="CHEBI:29105"/>
    </ligand>
</feature>
<keyword evidence="6 8" id="KW-0464">Manganese</keyword>
<dbReference type="GO" id="GO:0030145">
    <property type="term" value="F:manganese ion binding"/>
    <property type="evidence" value="ECO:0007669"/>
    <property type="project" value="UniProtKB-UniRule"/>
</dbReference>
<dbReference type="AlphaFoldDB" id="A0A545TVR0"/>
<dbReference type="GO" id="GO:0005829">
    <property type="term" value="C:cytosol"/>
    <property type="evidence" value="ECO:0007669"/>
    <property type="project" value="TreeGrafter"/>
</dbReference>
<evidence type="ECO:0000256" key="1">
    <source>
        <dbReference type="ARBA" id="ARBA00009595"/>
    </source>
</evidence>
<protein>
    <recommendedName>
        <fullName evidence="8">NAD-capped RNA hydrolase NudC</fullName>
        <shortName evidence="8">DeNADding enzyme NudC</shortName>
        <ecNumber evidence="8">3.6.1.-</ecNumber>
    </recommendedName>
    <alternativeName>
        <fullName evidence="8">NADH pyrophosphatase</fullName>
        <ecNumber evidence="8">3.6.1.22</ecNumber>
    </alternativeName>
</protein>
<comment type="subunit">
    <text evidence="8">Homodimer.</text>
</comment>
<dbReference type="Pfam" id="PF09296">
    <property type="entry name" value="NUDIX-like"/>
    <property type="match status" value="1"/>
</dbReference>
<dbReference type="GO" id="GO:0019677">
    <property type="term" value="P:NAD+ catabolic process"/>
    <property type="evidence" value="ECO:0007669"/>
    <property type="project" value="TreeGrafter"/>
</dbReference>
<dbReference type="RefSeq" id="WP_142903955.1">
    <property type="nucleotide sequence ID" value="NZ_ML660091.1"/>
</dbReference>
<comment type="function">
    <text evidence="8">mRNA decapping enzyme that specifically removes the nicotinamide adenine dinucleotide (NAD) cap from a subset of mRNAs by hydrolyzing the diphosphate linkage to produce nicotinamide mononucleotide (NMN) and 5' monophosphate mRNA. The NAD-cap is present at the 5'-end of some mRNAs and stabilizes RNA against 5'-processing. Has preference for mRNAs with a 5'-end purine. Catalyzes the hydrolysis of a broad range of dinucleotide pyrophosphates.</text>
</comment>
<reference evidence="10 11" key="1">
    <citation type="submission" date="2019-06" db="EMBL/GenBank/DDBJ databases">
        <title>Whole genome sequence for Cellvibrionaceae sp. R142.</title>
        <authorList>
            <person name="Wang G."/>
        </authorList>
    </citation>
    <scope>NUCLEOTIDE SEQUENCE [LARGE SCALE GENOMIC DNA]</scope>
    <source>
        <strain evidence="10 11">R142</strain>
    </source>
</reference>
<feature type="binding site" evidence="8">
    <location>
        <position position="191"/>
    </location>
    <ligand>
        <name>a divalent metal cation</name>
        <dbReference type="ChEBI" id="CHEBI:60240"/>
        <label>3</label>
    </ligand>
</feature>
<keyword evidence="4 8" id="KW-0460">Magnesium</keyword>
<dbReference type="InterPro" id="IPR015797">
    <property type="entry name" value="NUDIX_hydrolase-like_dom_sf"/>
</dbReference>
<keyword evidence="3 8" id="KW-0378">Hydrolase</keyword>
<feature type="binding site" evidence="8">
    <location>
        <position position="175"/>
    </location>
    <ligand>
        <name>a divalent metal cation</name>
        <dbReference type="ChEBI" id="CHEBI:60240"/>
        <label>1</label>
    </ligand>
</feature>
<dbReference type="GO" id="GO:0008270">
    <property type="term" value="F:zinc ion binding"/>
    <property type="evidence" value="ECO:0007669"/>
    <property type="project" value="UniProtKB-UniRule"/>
</dbReference>
<comment type="caution">
    <text evidence="10">The sequence shown here is derived from an EMBL/GenBank/DDBJ whole genome shotgun (WGS) entry which is preliminary data.</text>
</comment>
<dbReference type="InterPro" id="IPR049734">
    <property type="entry name" value="NudC-like_C"/>
</dbReference>
<dbReference type="Pfam" id="PF00293">
    <property type="entry name" value="NUDIX"/>
    <property type="match status" value="1"/>
</dbReference>
<comment type="catalytic activity">
    <reaction evidence="7">
        <text>a 5'-end NAD(+)-phospho-ribonucleoside in mRNA + H2O = a 5'-end phospho-adenosine-phospho-ribonucleoside in mRNA + beta-nicotinamide D-ribonucleotide + 2 H(+)</text>
        <dbReference type="Rhea" id="RHEA:60876"/>
        <dbReference type="Rhea" id="RHEA-COMP:15698"/>
        <dbReference type="Rhea" id="RHEA-COMP:15719"/>
        <dbReference type="ChEBI" id="CHEBI:14649"/>
        <dbReference type="ChEBI" id="CHEBI:15377"/>
        <dbReference type="ChEBI" id="CHEBI:15378"/>
        <dbReference type="ChEBI" id="CHEBI:144029"/>
        <dbReference type="ChEBI" id="CHEBI:144051"/>
    </reaction>
    <physiologicalReaction direction="left-to-right" evidence="7">
        <dbReference type="Rhea" id="RHEA:60877"/>
    </physiologicalReaction>
</comment>
<keyword evidence="2 8" id="KW-0479">Metal-binding</keyword>
<dbReference type="Gene3D" id="3.90.79.20">
    <property type="match status" value="1"/>
</dbReference>
<keyword evidence="8" id="KW-0862">Zinc</keyword>
<accession>A0A545TVR0</accession>
<dbReference type="OrthoDB" id="9791656at2"/>
<comment type="cofactor">
    <cofactor evidence="8">
        <name>Mg(2+)</name>
        <dbReference type="ChEBI" id="CHEBI:18420"/>
    </cofactor>
    <cofactor evidence="8">
        <name>Mn(2+)</name>
        <dbReference type="ChEBI" id="CHEBI:29035"/>
    </cofactor>
    <text evidence="8">Divalent metal cations. Mg(2+) or Mn(2+).</text>
</comment>
<dbReference type="PROSITE" id="PS51462">
    <property type="entry name" value="NUDIX"/>
    <property type="match status" value="1"/>
</dbReference>
<evidence type="ECO:0000256" key="6">
    <source>
        <dbReference type="ARBA" id="ARBA00023211"/>
    </source>
</evidence>
<keyword evidence="11" id="KW-1185">Reference proteome</keyword>
<evidence type="ECO:0000256" key="2">
    <source>
        <dbReference type="ARBA" id="ARBA00022723"/>
    </source>
</evidence>
<dbReference type="GO" id="GO:0006742">
    <property type="term" value="P:NADP+ catabolic process"/>
    <property type="evidence" value="ECO:0007669"/>
    <property type="project" value="TreeGrafter"/>
</dbReference>
<feature type="domain" description="Nudix hydrolase" evidence="9">
    <location>
        <begin position="142"/>
        <end position="266"/>
    </location>
</feature>
<dbReference type="PANTHER" id="PTHR42904">
    <property type="entry name" value="NUDIX HYDROLASE, NUDC SUBFAMILY"/>
    <property type="match status" value="1"/>
</dbReference>
<dbReference type="PROSITE" id="PS00893">
    <property type="entry name" value="NUDIX_BOX"/>
    <property type="match status" value="1"/>
</dbReference>
<comment type="caution">
    <text evidence="8">Lacks conserved residue(s) required for the propagation of feature annotation.</text>
</comment>
<feature type="binding site" evidence="8">
    <location>
        <position position="236"/>
    </location>
    <ligand>
        <name>a divalent metal cation</name>
        <dbReference type="ChEBI" id="CHEBI:60240"/>
        <label>1</label>
    </ligand>
</feature>
<dbReference type="EC" id="3.6.1.22" evidence="8"/>
<dbReference type="InterPro" id="IPR050241">
    <property type="entry name" value="NAD-cap_RNA_hydrolase_NudC"/>
</dbReference>
<dbReference type="Pfam" id="PF09297">
    <property type="entry name" value="Zn_ribbon_NUD"/>
    <property type="match status" value="1"/>
</dbReference>
<feature type="binding site" evidence="8">
    <location>
        <position position="128"/>
    </location>
    <ligand>
        <name>substrate</name>
    </ligand>
</feature>
<dbReference type="InterPro" id="IPR015376">
    <property type="entry name" value="Znr_NADH_PPase"/>
</dbReference>
<dbReference type="EC" id="3.6.1.-" evidence="8"/>
<feature type="binding site" evidence="8">
    <location>
        <position position="195"/>
    </location>
    <ligand>
        <name>a divalent metal cation</name>
        <dbReference type="ChEBI" id="CHEBI:60240"/>
        <label>3</label>
    </ligand>
</feature>
<sequence length="273" mass="30713">MIDFVPASNPQPPSAGACFIVMAGGRLLSRRGKTWVPFSHGEYTALQLSVVSQHFLGLLDGQPCHVLEARPREYPDSELEWFGLRSFLGRVDDALFEVLGRAQQVLNWHNDHRFCGRCGGATESHDAERAKLCRVCDLQFYPRLAPCVIAIITRGDECLLARNSRFPAGYYSVLAGFIEAGESAEQALFREVKEEVGIDIRNPRYFRSQPWPFPGQLMLGFHAQYAGGEIEVDDEEIEEAHWFRFDRLPSVPPASTLSGQLIQDFVAQAKQRK</sequence>
<keyword evidence="5 8" id="KW-0520">NAD</keyword>
<dbReference type="CDD" id="cd03429">
    <property type="entry name" value="NUDIX_NADH_pyrophosphatase_Nudt13"/>
    <property type="match status" value="1"/>
</dbReference>
<evidence type="ECO:0000313" key="11">
    <source>
        <dbReference type="Proteomes" id="UP000319732"/>
    </source>
</evidence>
<comment type="cofactor">
    <cofactor evidence="8">
        <name>Zn(2+)</name>
        <dbReference type="ChEBI" id="CHEBI:29105"/>
    </cofactor>
    <text evidence="8">Binds 1 zinc ion per subunit.</text>
</comment>
<feature type="binding site" evidence="8">
    <location>
        <position position="191"/>
    </location>
    <ligand>
        <name>a divalent metal cation</name>
        <dbReference type="ChEBI" id="CHEBI:60240"/>
        <label>2</label>
    </ligand>
</feature>
<feature type="binding site" evidence="8">
    <location>
        <position position="118"/>
    </location>
    <ligand>
        <name>Zn(2+)</name>
        <dbReference type="ChEBI" id="CHEBI:29105"/>
    </ligand>
</feature>
<evidence type="ECO:0000256" key="5">
    <source>
        <dbReference type="ARBA" id="ARBA00023027"/>
    </source>
</evidence>
<dbReference type="GO" id="GO:0035529">
    <property type="term" value="F:NADH pyrophosphatase activity"/>
    <property type="evidence" value="ECO:0007669"/>
    <property type="project" value="TreeGrafter"/>
</dbReference>
<feature type="binding site" evidence="8">
    <location>
        <position position="133"/>
    </location>
    <ligand>
        <name>Zn(2+)</name>
        <dbReference type="ChEBI" id="CHEBI:29105"/>
    </ligand>
</feature>
<comment type="similarity">
    <text evidence="1 8">Belongs to the Nudix hydrolase family. NudC subfamily.</text>
</comment>
<dbReference type="InterPro" id="IPR022925">
    <property type="entry name" value="RNA_Hydrolase_NudC"/>
</dbReference>
<feature type="binding site" evidence="8">
    <location>
        <position position="236"/>
    </location>
    <ligand>
        <name>a divalent metal cation</name>
        <dbReference type="ChEBI" id="CHEBI:60240"/>
        <label>3</label>
    </ligand>
</feature>
<evidence type="ECO:0000259" key="9">
    <source>
        <dbReference type="PROSITE" id="PS51462"/>
    </source>
</evidence>
<dbReference type="Proteomes" id="UP000319732">
    <property type="component" value="Unassembled WGS sequence"/>
</dbReference>
<evidence type="ECO:0000256" key="8">
    <source>
        <dbReference type="HAMAP-Rule" id="MF_00297"/>
    </source>
</evidence>
<dbReference type="InterPro" id="IPR020476">
    <property type="entry name" value="Nudix_hydrolase"/>
</dbReference>
<evidence type="ECO:0000313" key="10">
    <source>
        <dbReference type="EMBL" id="TQV81294.1"/>
    </source>
</evidence>
<feature type="binding site" evidence="8">
    <location>
        <position position="136"/>
    </location>
    <ligand>
        <name>Zn(2+)</name>
        <dbReference type="ChEBI" id="CHEBI:29105"/>
    </ligand>
</feature>
<dbReference type="NCBIfam" id="NF001299">
    <property type="entry name" value="PRK00241.1"/>
    <property type="match status" value="1"/>
</dbReference>
<dbReference type="PANTHER" id="PTHR42904:SF6">
    <property type="entry name" value="NAD-CAPPED RNA HYDROLASE NUDT12"/>
    <property type="match status" value="1"/>
</dbReference>
<feature type="short sequence motif" description="Nudix box" evidence="8">
    <location>
        <begin position="176"/>
        <end position="197"/>
    </location>
</feature>
<feature type="binding site" evidence="8">
    <location>
        <position position="85"/>
    </location>
    <ligand>
        <name>substrate</name>
    </ligand>
</feature>
<dbReference type="HAMAP" id="MF_00297">
    <property type="entry name" value="Nudix_NudC"/>
    <property type="match status" value="1"/>
</dbReference>
<dbReference type="GO" id="GO:0000210">
    <property type="term" value="F:NAD+ diphosphatase activity"/>
    <property type="evidence" value="ECO:0007669"/>
    <property type="project" value="UniProtKB-UniRule"/>
</dbReference>
<evidence type="ECO:0000256" key="4">
    <source>
        <dbReference type="ARBA" id="ARBA00022842"/>
    </source>
</evidence>
<dbReference type="InterPro" id="IPR020084">
    <property type="entry name" value="NUDIX_hydrolase_CS"/>
</dbReference>